<evidence type="ECO:0000259" key="2">
    <source>
        <dbReference type="PROSITE" id="PS50011"/>
    </source>
</evidence>
<organism evidence="3 4">
    <name type="scientific">Xylaria grammica</name>
    <dbReference type="NCBI Taxonomy" id="363999"/>
    <lineage>
        <taxon>Eukaryota</taxon>
        <taxon>Fungi</taxon>
        <taxon>Dikarya</taxon>
        <taxon>Ascomycota</taxon>
        <taxon>Pezizomycotina</taxon>
        <taxon>Sordariomycetes</taxon>
        <taxon>Xylariomycetidae</taxon>
        <taxon>Xylariales</taxon>
        <taxon>Xylariaceae</taxon>
        <taxon>Xylaria</taxon>
    </lineage>
</organism>
<accession>A0A439DJ23</accession>
<gene>
    <name evidence="3" type="ORF">EKO27_g637</name>
</gene>
<proteinExistence type="predicted"/>
<dbReference type="SUPFAM" id="SSF56112">
    <property type="entry name" value="Protein kinase-like (PK-like)"/>
    <property type="match status" value="1"/>
</dbReference>
<keyword evidence="4" id="KW-1185">Reference proteome</keyword>
<feature type="compositionally biased region" description="Basic and acidic residues" evidence="1">
    <location>
        <begin position="660"/>
        <end position="671"/>
    </location>
</feature>
<dbReference type="GO" id="GO:0005524">
    <property type="term" value="F:ATP binding"/>
    <property type="evidence" value="ECO:0007669"/>
    <property type="project" value="InterPro"/>
</dbReference>
<dbReference type="AlphaFoldDB" id="A0A439DJ23"/>
<dbReference type="Gene3D" id="1.10.510.10">
    <property type="entry name" value="Transferase(Phosphotransferase) domain 1"/>
    <property type="match status" value="1"/>
</dbReference>
<dbReference type="SMART" id="SM00220">
    <property type="entry name" value="S_TKc"/>
    <property type="match status" value="1"/>
</dbReference>
<dbReference type="PANTHER" id="PTHR24359:SF1">
    <property type="entry name" value="INHIBITOR OF NUCLEAR FACTOR KAPPA-B KINASE EPSILON SUBUNIT HOMOLOG 1-RELATED"/>
    <property type="match status" value="1"/>
</dbReference>
<feature type="domain" description="Protein kinase" evidence="2">
    <location>
        <begin position="277"/>
        <end position="590"/>
    </location>
</feature>
<dbReference type="PROSITE" id="PS50011">
    <property type="entry name" value="PROTEIN_KINASE_DOM"/>
    <property type="match status" value="1"/>
</dbReference>
<dbReference type="InterPro" id="IPR000719">
    <property type="entry name" value="Prot_kinase_dom"/>
</dbReference>
<evidence type="ECO:0000313" key="3">
    <source>
        <dbReference type="EMBL" id="RWA14409.1"/>
    </source>
</evidence>
<feature type="region of interest" description="Disordered" evidence="1">
    <location>
        <begin position="69"/>
        <end position="100"/>
    </location>
</feature>
<feature type="compositionally biased region" description="Polar residues" evidence="1">
    <location>
        <begin position="672"/>
        <end position="695"/>
    </location>
</feature>
<sequence>MPSSGGGTDVEGINKFLRDYQAARPQTSSLLSPGTYPNLDFGENASSQRESDADSRVADYGFQAWARNSKKSKPLHDSGDALGLENLGTKPSGSSQGGLKKDLEKAMWPGFPNDTEEYLPLGQIGAICRRETIYRELSRTFGEDSPNLDLYTDYVCGNEDESRQNENTSRKIFANLVLIDQLDKINDFVKAGIKDRHLPFRKEFPGDALFILVQGPKSEPVSCFNDWDPFDRKRFYISQWRLLSPYFDRAPDGSVGLYELDTQSIMPWVEIGEEKRGTFVHSENFGGFAKVKQVKIHADHHAFEAEMFAIKELFEDNDIPFTKEFRNLKRVETRDHLLPVLNDLWATDPLELKQRVSVNKDEDTDEHRTRKVITWLAGQLVGLTGKLGLGFLHDTPLQPNLAVQENEKLYGIHGDIKPHNILYFEQHQNGDDSGLGLFKISDFGLTGFHSALTRSRQPPTGPHSPTYRAPEYGMSEAYLSRKYDIWGLGCVLLQFLTWFINGPVDLRQFDEDRLNELDENNLNFKEDKFFKSIQSTGAGHKSSVESQFDNLQNKVTKGNYLYDCLELIRTKMLQIDVTQRADCKEVHKALDRYHARCLKDTKYATDVLSTFDEPTPNTSPPTPHNVPPIFISIHPREAHFEGHNGVNSDQASNTSAALTRSRDSSENDASRTEGTQVETTNGVSSDEESNISAAQNADRVSIDDNTSRIKHEEPADQVAPTFPDQDGLIPLANITETGKRRRRNKVKGAKNEWFMI</sequence>
<reference evidence="3 4" key="1">
    <citation type="submission" date="2018-12" db="EMBL/GenBank/DDBJ databases">
        <title>Draft genome sequence of Xylaria grammica IHI A82.</title>
        <authorList>
            <person name="Buettner E."/>
            <person name="Kellner H."/>
        </authorList>
    </citation>
    <scope>NUCLEOTIDE SEQUENCE [LARGE SCALE GENOMIC DNA]</scope>
    <source>
        <strain evidence="3 4">IHI A82</strain>
    </source>
</reference>
<dbReference type="PANTHER" id="PTHR24359">
    <property type="entry name" value="SERINE/THREONINE-PROTEIN KINASE SBK1"/>
    <property type="match status" value="1"/>
</dbReference>
<dbReference type="InterPro" id="IPR011009">
    <property type="entry name" value="Kinase-like_dom_sf"/>
</dbReference>
<evidence type="ECO:0000313" key="4">
    <source>
        <dbReference type="Proteomes" id="UP000286045"/>
    </source>
</evidence>
<dbReference type="Pfam" id="PF00069">
    <property type="entry name" value="Pkinase"/>
    <property type="match status" value="1"/>
</dbReference>
<dbReference type="GO" id="GO:0004674">
    <property type="term" value="F:protein serine/threonine kinase activity"/>
    <property type="evidence" value="ECO:0007669"/>
    <property type="project" value="TreeGrafter"/>
</dbReference>
<comment type="caution">
    <text evidence="3">The sequence shown here is derived from an EMBL/GenBank/DDBJ whole genome shotgun (WGS) entry which is preliminary data.</text>
</comment>
<dbReference type="Proteomes" id="UP000286045">
    <property type="component" value="Unassembled WGS sequence"/>
</dbReference>
<name>A0A439DJ23_9PEZI</name>
<feature type="region of interest" description="Disordered" evidence="1">
    <location>
        <begin position="640"/>
        <end position="702"/>
    </location>
</feature>
<feature type="compositionally biased region" description="Polar residues" evidence="1">
    <location>
        <begin position="645"/>
        <end position="658"/>
    </location>
</feature>
<feature type="region of interest" description="Disordered" evidence="1">
    <location>
        <begin position="24"/>
        <end position="55"/>
    </location>
</feature>
<dbReference type="EMBL" id="RYZI01000008">
    <property type="protein sequence ID" value="RWA14409.1"/>
    <property type="molecule type" value="Genomic_DNA"/>
</dbReference>
<evidence type="ECO:0000256" key="1">
    <source>
        <dbReference type="SAM" id="MobiDB-lite"/>
    </source>
</evidence>
<protein>
    <recommendedName>
        <fullName evidence="2">Protein kinase domain-containing protein</fullName>
    </recommendedName>
</protein>